<organism evidence="1 2">
    <name type="scientific">Brassica carinata</name>
    <name type="common">Ethiopian mustard</name>
    <name type="synonym">Abyssinian cabbage</name>
    <dbReference type="NCBI Taxonomy" id="52824"/>
    <lineage>
        <taxon>Eukaryota</taxon>
        <taxon>Viridiplantae</taxon>
        <taxon>Streptophyta</taxon>
        <taxon>Embryophyta</taxon>
        <taxon>Tracheophyta</taxon>
        <taxon>Spermatophyta</taxon>
        <taxon>Magnoliopsida</taxon>
        <taxon>eudicotyledons</taxon>
        <taxon>Gunneridae</taxon>
        <taxon>Pentapetalae</taxon>
        <taxon>rosids</taxon>
        <taxon>malvids</taxon>
        <taxon>Brassicales</taxon>
        <taxon>Brassicaceae</taxon>
        <taxon>Brassiceae</taxon>
        <taxon>Brassica</taxon>
    </lineage>
</organism>
<keyword evidence="2" id="KW-1185">Reference proteome</keyword>
<reference evidence="1 2" key="1">
    <citation type="submission" date="2020-02" db="EMBL/GenBank/DDBJ databases">
        <authorList>
            <person name="Ma Q."/>
            <person name="Huang Y."/>
            <person name="Song X."/>
            <person name="Pei D."/>
        </authorList>
    </citation>
    <scope>NUCLEOTIDE SEQUENCE [LARGE SCALE GENOMIC DNA]</scope>
    <source>
        <strain evidence="1">Sxm20200214</strain>
        <tissue evidence="1">Leaf</tissue>
    </source>
</reference>
<gene>
    <name evidence="1" type="ORF">Bca52824_073100</name>
</gene>
<sequence length="91" mass="10426">MVLRRIARTFRTARSTVPRTRKSVWPPAPGAVTRVWPPAPRAVKAWRRSGARRQGVASVWRWGLGLYPPGNPFRLFIFSVFLFSDCFAENL</sequence>
<evidence type="ECO:0000313" key="2">
    <source>
        <dbReference type="Proteomes" id="UP000886595"/>
    </source>
</evidence>
<protein>
    <submittedName>
        <fullName evidence="1">Uncharacterized protein</fullName>
    </submittedName>
</protein>
<proteinExistence type="predicted"/>
<evidence type="ECO:0000313" key="1">
    <source>
        <dbReference type="EMBL" id="KAG2266021.1"/>
    </source>
</evidence>
<dbReference type="EMBL" id="JAAMPC010000014">
    <property type="protein sequence ID" value="KAG2266021.1"/>
    <property type="molecule type" value="Genomic_DNA"/>
</dbReference>
<dbReference type="Proteomes" id="UP000886595">
    <property type="component" value="Unassembled WGS sequence"/>
</dbReference>
<name>A0A8X7Q978_BRACI</name>
<dbReference type="AlphaFoldDB" id="A0A8X7Q978"/>
<accession>A0A8X7Q978</accession>
<comment type="caution">
    <text evidence="1">The sequence shown here is derived from an EMBL/GenBank/DDBJ whole genome shotgun (WGS) entry which is preliminary data.</text>
</comment>